<comment type="catalytic activity">
    <reaction evidence="1">
        <text>S-adenosyl-L-methionine + a thiopurine = S-adenosyl-L-homocysteine + a thiopurine S-methylether.</text>
        <dbReference type="EC" id="2.1.1.67"/>
    </reaction>
</comment>
<dbReference type="InterPro" id="IPR025835">
    <property type="entry name" value="Thiopurine_S-MeTrfase"/>
</dbReference>
<dbReference type="InterPro" id="IPR008854">
    <property type="entry name" value="TPMT"/>
</dbReference>
<evidence type="ECO:0000256" key="4">
    <source>
        <dbReference type="ARBA" id="ARBA00011905"/>
    </source>
</evidence>
<comment type="subcellular location">
    <subcellularLocation>
        <location evidence="2">Cytoplasm</location>
    </subcellularLocation>
</comment>
<dbReference type="GO" id="GO:0008119">
    <property type="term" value="F:thiopurine S-methyltransferase activity"/>
    <property type="evidence" value="ECO:0007669"/>
    <property type="project" value="UniProtKB-EC"/>
</dbReference>
<evidence type="ECO:0000313" key="10">
    <source>
        <dbReference type="Proteomes" id="UP000268727"/>
    </source>
</evidence>
<evidence type="ECO:0000256" key="1">
    <source>
        <dbReference type="ARBA" id="ARBA00000903"/>
    </source>
</evidence>
<evidence type="ECO:0000256" key="8">
    <source>
        <dbReference type="ARBA" id="ARBA00022691"/>
    </source>
</evidence>
<dbReference type="SUPFAM" id="SSF53335">
    <property type="entry name" value="S-adenosyl-L-methionine-dependent methyltransferases"/>
    <property type="match status" value="1"/>
</dbReference>
<reference evidence="9 10" key="1">
    <citation type="submission" date="2018-11" db="EMBL/GenBank/DDBJ databases">
        <title>Sequencing the genomes of 1000 actinobacteria strains.</title>
        <authorList>
            <person name="Klenk H.-P."/>
        </authorList>
    </citation>
    <scope>NUCLEOTIDE SEQUENCE [LARGE SCALE GENOMIC DNA]</scope>
    <source>
        <strain evidence="9 10">DSM 44231</strain>
    </source>
</reference>
<keyword evidence="5" id="KW-0963">Cytoplasm</keyword>
<evidence type="ECO:0000256" key="2">
    <source>
        <dbReference type="ARBA" id="ARBA00004496"/>
    </source>
</evidence>
<dbReference type="Proteomes" id="UP000268727">
    <property type="component" value="Unassembled WGS sequence"/>
</dbReference>
<name>A0A3N1H980_9PSEU</name>
<organism evidence="9 10">
    <name type="scientific">Saccharothrix texasensis</name>
    <dbReference type="NCBI Taxonomy" id="103734"/>
    <lineage>
        <taxon>Bacteria</taxon>
        <taxon>Bacillati</taxon>
        <taxon>Actinomycetota</taxon>
        <taxon>Actinomycetes</taxon>
        <taxon>Pseudonocardiales</taxon>
        <taxon>Pseudonocardiaceae</taxon>
        <taxon>Saccharothrix</taxon>
    </lineage>
</organism>
<dbReference type="Gene3D" id="3.40.50.150">
    <property type="entry name" value="Vaccinia Virus protein VP39"/>
    <property type="match status" value="1"/>
</dbReference>
<comment type="caution">
    <text evidence="9">The sequence shown here is derived from an EMBL/GenBank/DDBJ whole genome shotgun (WGS) entry which is preliminary data.</text>
</comment>
<keyword evidence="10" id="KW-1185">Reference proteome</keyword>
<keyword evidence="8" id="KW-0949">S-adenosyl-L-methionine</keyword>
<evidence type="ECO:0000256" key="7">
    <source>
        <dbReference type="ARBA" id="ARBA00022679"/>
    </source>
</evidence>
<keyword evidence="7 9" id="KW-0808">Transferase</keyword>
<dbReference type="GO" id="GO:0032259">
    <property type="term" value="P:methylation"/>
    <property type="evidence" value="ECO:0007669"/>
    <property type="project" value="UniProtKB-KW"/>
</dbReference>
<sequence length="214" mass="24234">MESEFWFDSWEQGGTKTSFHLRDVHEHARMLARLGLVAGARVLVPLCGKTTDLRFFAETAAEVVGVELVPRAVAEFFAENGLDPVEEEPDVFRSGNLVIRRQDVFRLGPAQIGPVDLVYDRASLIAFPDDMRQRYADTITRLVRPGTRYFINTLEYHPRLPSPPFSVGPEEVVERFGAAFDVEHVAAEPRPEHRMVEKFGLTSLVEHGFLLRAR</sequence>
<dbReference type="InterPro" id="IPR029063">
    <property type="entry name" value="SAM-dependent_MTases_sf"/>
</dbReference>
<keyword evidence="6 9" id="KW-0489">Methyltransferase</keyword>
<dbReference type="PANTHER" id="PTHR10259">
    <property type="entry name" value="THIOPURINE S-METHYLTRANSFERASE"/>
    <property type="match status" value="1"/>
</dbReference>
<dbReference type="PROSITE" id="PS51585">
    <property type="entry name" value="SAM_MT_TPMT"/>
    <property type="match status" value="1"/>
</dbReference>
<dbReference type="RefSeq" id="WP_123744608.1">
    <property type="nucleotide sequence ID" value="NZ_RJKM01000001.1"/>
</dbReference>
<protein>
    <recommendedName>
        <fullName evidence="4">thiopurine S-methyltransferase</fullName>
        <ecNumber evidence="4">2.1.1.67</ecNumber>
    </recommendedName>
</protein>
<accession>A0A3N1H980</accession>
<dbReference type="OrthoDB" id="9778208at2"/>
<comment type="similarity">
    <text evidence="3">Belongs to the class I-like SAM-binding methyltransferase superfamily. TPMT family.</text>
</comment>
<evidence type="ECO:0000256" key="3">
    <source>
        <dbReference type="ARBA" id="ARBA00008145"/>
    </source>
</evidence>
<dbReference type="PANTHER" id="PTHR10259:SF11">
    <property type="entry name" value="THIOPURINE S-METHYLTRANSFERASE"/>
    <property type="match status" value="1"/>
</dbReference>
<dbReference type="AlphaFoldDB" id="A0A3N1H980"/>
<dbReference type="EMBL" id="RJKM01000001">
    <property type="protein sequence ID" value="ROP39063.1"/>
    <property type="molecule type" value="Genomic_DNA"/>
</dbReference>
<evidence type="ECO:0000256" key="5">
    <source>
        <dbReference type="ARBA" id="ARBA00022490"/>
    </source>
</evidence>
<dbReference type="Pfam" id="PF05724">
    <property type="entry name" value="TPMT"/>
    <property type="match status" value="1"/>
</dbReference>
<proteinExistence type="inferred from homology"/>
<dbReference type="GO" id="GO:0005737">
    <property type="term" value="C:cytoplasm"/>
    <property type="evidence" value="ECO:0007669"/>
    <property type="project" value="UniProtKB-SubCell"/>
</dbReference>
<evidence type="ECO:0000313" key="9">
    <source>
        <dbReference type="EMBL" id="ROP39063.1"/>
    </source>
</evidence>
<dbReference type="EC" id="2.1.1.67" evidence="4"/>
<dbReference type="PIRSF" id="PIRSF023956">
    <property type="entry name" value="Thiopurine_S-methyltransferase"/>
    <property type="match status" value="1"/>
</dbReference>
<dbReference type="HAMAP" id="MF_00812">
    <property type="entry name" value="Thiopur_methtran"/>
    <property type="match status" value="1"/>
</dbReference>
<evidence type="ECO:0000256" key="6">
    <source>
        <dbReference type="ARBA" id="ARBA00022603"/>
    </source>
</evidence>
<gene>
    <name evidence="9" type="ORF">EDD40_4433</name>
</gene>